<dbReference type="PANTHER" id="PTHR21294:SF17">
    <property type="entry name" value="PROTEIN FIXA"/>
    <property type="match status" value="1"/>
</dbReference>
<evidence type="ECO:0000313" key="5">
    <source>
        <dbReference type="EMBL" id="SHE57705.1"/>
    </source>
</evidence>
<reference evidence="6" key="1">
    <citation type="submission" date="2016-11" db="EMBL/GenBank/DDBJ databases">
        <authorList>
            <person name="Varghese N."/>
            <person name="Submissions S."/>
        </authorList>
    </citation>
    <scope>NUCLEOTIDE SEQUENCE [LARGE SCALE GENOMIC DNA]</scope>
    <source>
        <strain evidence="6">DSM 11792</strain>
    </source>
</reference>
<dbReference type="InterPro" id="IPR000049">
    <property type="entry name" value="ET-Flavoprotein_bsu_CS"/>
</dbReference>
<dbReference type="Gene3D" id="3.40.50.620">
    <property type="entry name" value="HUPs"/>
    <property type="match status" value="1"/>
</dbReference>
<dbReference type="PIRSF" id="PIRSF000090">
    <property type="entry name" value="Beta-ETF"/>
    <property type="match status" value="1"/>
</dbReference>
<evidence type="ECO:0000259" key="4">
    <source>
        <dbReference type="SMART" id="SM00893"/>
    </source>
</evidence>
<dbReference type="RefSeq" id="WP_073162969.1">
    <property type="nucleotide sequence ID" value="NZ_FQUW01000007.1"/>
</dbReference>
<dbReference type="GO" id="GO:0009055">
    <property type="term" value="F:electron transfer activity"/>
    <property type="evidence" value="ECO:0007669"/>
    <property type="project" value="InterPro"/>
</dbReference>
<keyword evidence="6" id="KW-1185">Reference proteome</keyword>
<dbReference type="PANTHER" id="PTHR21294">
    <property type="entry name" value="ELECTRON TRANSFER FLAVOPROTEIN BETA-SUBUNIT"/>
    <property type="match status" value="1"/>
</dbReference>
<dbReference type="Proteomes" id="UP000184196">
    <property type="component" value="Unassembled WGS sequence"/>
</dbReference>
<name>A0A1M4UM17_9FIRM</name>
<dbReference type="OrthoDB" id="9804960at2"/>
<comment type="similarity">
    <text evidence="1">Belongs to the ETF beta-subunit/FixA family.</text>
</comment>
<evidence type="ECO:0000256" key="1">
    <source>
        <dbReference type="ARBA" id="ARBA00007557"/>
    </source>
</evidence>
<dbReference type="InterPro" id="IPR014730">
    <property type="entry name" value="ETF_a/b_N"/>
</dbReference>
<dbReference type="Pfam" id="PF01012">
    <property type="entry name" value="ETF"/>
    <property type="match status" value="1"/>
</dbReference>
<dbReference type="InterPro" id="IPR014729">
    <property type="entry name" value="Rossmann-like_a/b/a_fold"/>
</dbReference>
<gene>
    <name evidence="5" type="ORF">SAMN02745218_00506</name>
</gene>
<feature type="domain" description="Electron transfer flavoprotein alpha/beta-subunit N-terminal" evidence="4">
    <location>
        <begin position="22"/>
        <end position="213"/>
    </location>
</feature>
<dbReference type="EMBL" id="FQUW01000007">
    <property type="protein sequence ID" value="SHE57705.1"/>
    <property type="molecule type" value="Genomic_DNA"/>
</dbReference>
<dbReference type="PROSITE" id="PS01065">
    <property type="entry name" value="ETF_BETA"/>
    <property type="match status" value="1"/>
</dbReference>
<sequence>MNIVVLIKQVPGTDNVKMDPKTGTMIRTGKDNIINPLDENALEEALRLKRSLKNVTVTVVSMGPESAMKAIKEAIAMGADGGILLSGRAFAGSDTIATARVLSSAIRKLWPVDLILCGERATDGETGQTGAMVAAMLDIPVQTYVQKLEVGDGIITVERLVEGGFERVQVKIPALVTVVKGINQPGFPTLAGKLRAKEVQVPVWGPEDVGLVPDEIGLKGSPTRVVKIFSPKLSRDTIMYRHDNTGRAISELINFLGAREIIV</sequence>
<dbReference type="SUPFAM" id="SSF52402">
    <property type="entry name" value="Adenine nucleotide alpha hydrolases-like"/>
    <property type="match status" value="1"/>
</dbReference>
<dbReference type="CDD" id="cd01714">
    <property type="entry name" value="ETF_beta"/>
    <property type="match status" value="1"/>
</dbReference>
<organism evidence="5 6">
    <name type="scientific">Desulfofundulus australicus DSM 11792</name>
    <dbReference type="NCBI Taxonomy" id="1121425"/>
    <lineage>
        <taxon>Bacteria</taxon>
        <taxon>Bacillati</taxon>
        <taxon>Bacillota</taxon>
        <taxon>Clostridia</taxon>
        <taxon>Eubacteriales</taxon>
        <taxon>Peptococcaceae</taxon>
        <taxon>Desulfofundulus</taxon>
    </lineage>
</organism>
<evidence type="ECO:0000313" key="6">
    <source>
        <dbReference type="Proteomes" id="UP000184196"/>
    </source>
</evidence>
<dbReference type="AlphaFoldDB" id="A0A1M4UM17"/>
<dbReference type="InterPro" id="IPR012255">
    <property type="entry name" value="ETF_b"/>
</dbReference>
<accession>A0A1M4UM17</accession>
<evidence type="ECO:0000256" key="3">
    <source>
        <dbReference type="ARBA" id="ARBA00049933"/>
    </source>
</evidence>
<protein>
    <recommendedName>
        <fullName evidence="2">Electron transfer flavoprotein small subunit</fullName>
    </recommendedName>
</protein>
<comment type="cofactor">
    <cofactor evidence="3">
        <name>AMP</name>
        <dbReference type="ChEBI" id="CHEBI:456215"/>
    </cofactor>
</comment>
<dbReference type="SMART" id="SM00893">
    <property type="entry name" value="ETF"/>
    <property type="match status" value="1"/>
</dbReference>
<evidence type="ECO:0000256" key="2">
    <source>
        <dbReference type="ARBA" id="ARBA00042002"/>
    </source>
</evidence>
<dbReference type="InterPro" id="IPR033948">
    <property type="entry name" value="ETF_beta_N"/>
</dbReference>
<proteinExistence type="inferred from homology"/>